<dbReference type="STRING" id="394096.DB31_0419"/>
<dbReference type="RefSeq" id="WP_044181153.1">
    <property type="nucleotide sequence ID" value="NZ_JMCB01000001.1"/>
</dbReference>
<evidence type="ECO:0000313" key="2">
    <source>
        <dbReference type="EMBL" id="KFE72158.1"/>
    </source>
</evidence>
<reference evidence="2 3" key="1">
    <citation type="submission" date="2014-04" db="EMBL/GenBank/DDBJ databases">
        <title>Genome assembly of Hyalangium minutum DSM 14724.</title>
        <authorList>
            <person name="Sharma G."/>
            <person name="Subramanian S."/>
        </authorList>
    </citation>
    <scope>NUCLEOTIDE SEQUENCE [LARGE SCALE GENOMIC DNA]</scope>
    <source>
        <strain evidence="2 3">DSM 14724</strain>
    </source>
</reference>
<evidence type="ECO:0000256" key="1">
    <source>
        <dbReference type="SAM" id="Phobius"/>
    </source>
</evidence>
<dbReference type="EMBL" id="JMCB01000001">
    <property type="protein sequence ID" value="KFE72158.1"/>
    <property type="molecule type" value="Genomic_DNA"/>
</dbReference>
<keyword evidence="3" id="KW-1185">Reference proteome</keyword>
<proteinExistence type="predicted"/>
<organism evidence="2 3">
    <name type="scientific">Hyalangium minutum</name>
    <dbReference type="NCBI Taxonomy" id="394096"/>
    <lineage>
        <taxon>Bacteria</taxon>
        <taxon>Pseudomonadati</taxon>
        <taxon>Myxococcota</taxon>
        <taxon>Myxococcia</taxon>
        <taxon>Myxococcales</taxon>
        <taxon>Cystobacterineae</taxon>
        <taxon>Archangiaceae</taxon>
        <taxon>Hyalangium</taxon>
    </lineage>
</organism>
<dbReference type="Proteomes" id="UP000028725">
    <property type="component" value="Unassembled WGS sequence"/>
</dbReference>
<gene>
    <name evidence="2" type="ORF">DB31_0419</name>
</gene>
<accession>A0A085WWU5</accession>
<sequence length="149" mass="16317">MTTQNKTEAPAAQGRARVHARFGWTLLLVSLVFGTVMEALEAFRWAPLVRDAWMQRLWSLAHFHGAAFGLLNLIYVPWADAPALSEGRRSSSSRMLRAGSVVMPLGFLLGGIGHLEGDPSIGVFLAPVGALFILYTVVLQTLAVWRRST</sequence>
<feature type="transmembrane region" description="Helical" evidence="1">
    <location>
        <begin position="57"/>
        <end position="75"/>
    </location>
</feature>
<dbReference type="OrthoDB" id="5520458at2"/>
<protein>
    <submittedName>
        <fullName evidence="2">Uncharacterized protein</fullName>
    </submittedName>
</protein>
<feature type="transmembrane region" description="Helical" evidence="1">
    <location>
        <begin position="121"/>
        <end position="145"/>
    </location>
</feature>
<feature type="transmembrane region" description="Helical" evidence="1">
    <location>
        <begin position="96"/>
        <end position="115"/>
    </location>
</feature>
<keyword evidence="1" id="KW-1133">Transmembrane helix</keyword>
<dbReference type="AlphaFoldDB" id="A0A085WWU5"/>
<keyword evidence="1" id="KW-0812">Transmembrane</keyword>
<evidence type="ECO:0000313" key="3">
    <source>
        <dbReference type="Proteomes" id="UP000028725"/>
    </source>
</evidence>
<comment type="caution">
    <text evidence="2">The sequence shown here is derived from an EMBL/GenBank/DDBJ whole genome shotgun (WGS) entry which is preliminary data.</text>
</comment>
<keyword evidence="1" id="KW-0472">Membrane</keyword>
<name>A0A085WWU5_9BACT</name>
<feature type="transmembrane region" description="Helical" evidence="1">
    <location>
        <begin position="20"/>
        <end position="37"/>
    </location>
</feature>